<organism evidence="8 9">
    <name type="scientific">Shouchella lonarensis</name>
    <dbReference type="NCBI Taxonomy" id="1464122"/>
    <lineage>
        <taxon>Bacteria</taxon>
        <taxon>Bacillati</taxon>
        <taxon>Bacillota</taxon>
        <taxon>Bacilli</taxon>
        <taxon>Bacillales</taxon>
        <taxon>Bacillaceae</taxon>
        <taxon>Shouchella</taxon>
    </lineage>
</organism>
<evidence type="ECO:0000256" key="7">
    <source>
        <dbReference type="RuleBase" id="RU362048"/>
    </source>
</evidence>
<keyword evidence="3" id="KW-1003">Cell membrane</keyword>
<keyword evidence="5 7" id="KW-1133">Transmembrane helix</keyword>
<evidence type="ECO:0000256" key="5">
    <source>
        <dbReference type="ARBA" id="ARBA00022989"/>
    </source>
</evidence>
<gene>
    <name evidence="8" type="ORF">SAMN05421737_103225</name>
</gene>
<evidence type="ECO:0000313" key="9">
    <source>
        <dbReference type="Proteomes" id="UP000242662"/>
    </source>
</evidence>
<keyword evidence="9" id="KW-1185">Reference proteome</keyword>
<evidence type="ECO:0000256" key="3">
    <source>
        <dbReference type="ARBA" id="ARBA00022475"/>
    </source>
</evidence>
<dbReference type="InterPro" id="IPR002771">
    <property type="entry name" value="Multi_antbiot-R_MarC"/>
</dbReference>
<keyword evidence="4 7" id="KW-0812">Transmembrane</keyword>
<dbReference type="Pfam" id="PF01914">
    <property type="entry name" value="MarC"/>
    <property type="match status" value="1"/>
</dbReference>
<evidence type="ECO:0000256" key="1">
    <source>
        <dbReference type="ARBA" id="ARBA00004651"/>
    </source>
</evidence>
<feature type="transmembrane region" description="Helical" evidence="7">
    <location>
        <begin position="6"/>
        <end position="29"/>
    </location>
</feature>
<evidence type="ECO:0000256" key="6">
    <source>
        <dbReference type="ARBA" id="ARBA00023136"/>
    </source>
</evidence>
<keyword evidence="6 7" id="KW-0472">Membrane</keyword>
<feature type="transmembrane region" description="Helical" evidence="7">
    <location>
        <begin position="182"/>
        <end position="203"/>
    </location>
</feature>
<feature type="transmembrane region" description="Helical" evidence="7">
    <location>
        <begin position="41"/>
        <end position="66"/>
    </location>
</feature>
<accession>A0A1G6HE37</accession>
<dbReference type="RefSeq" id="WP_176763794.1">
    <property type="nucleotide sequence ID" value="NZ_FMYM01000003.1"/>
</dbReference>
<reference evidence="9" key="1">
    <citation type="submission" date="2016-09" db="EMBL/GenBank/DDBJ databases">
        <authorList>
            <person name="Varghese N."/>
            <person name="Submissions S."/>
        </authorList>
    </citation>
    <scope>NUCLEOTIDE SEQUENCE [LARGE SCALE GENOMIC DNA]</scope>
    <source>
        <strain evidence="9">25nlg</strain>
    </source>
</reference>
<dbReference type="PANTHER" id="PTHR33508">
    <property type="entry name" value="UPF0056 MEMBRANE PROTEIN YHCE"/>
    <property type="match status" value="1"/>
</dbReference>
<comment type="caution">
    <text evidence="7">Lacks conserved residue(s) required for the propagation of feature annotation.</text>
</comment>
<sequence>MVSFFIHAFVSIFAIMNPIGNIPVFLGLAGDQTNMERRKTVLKAVLVAFVILTIFLLLGQFVFKLFGITIDALRIAGGIILFGIGYHLVLAKRTSSHSLHDKEQSEGEDKGDISISPLGTPLIAGPGTIAAVMSLTSSQNNRWMHVGVTFFAFTAVLFITFIVLMLANWIQGKIGHTGLAVITRLMGLILTAIAIEMIVLGVVEAFPIVHRRMAA</sequence>
<name>A0A1G6HE37_9BACI</name>
<dbReference type="NCBIfam" id="TIGR00427">
    <property type="entry name" value="NAAT family transporter"/>
    <property type="match status" value="1"/>
</dbReference>
<dbReference type="AlphaFoldDB" id="A0A1G6HE37"/>
<comment type="subcellular location">
    <subcellularLocation>
        <location evidence="1 7">Cell membrane</location>
        <topology evidence="1 7">Multi-pass membrane protein</topology>
    </subcellularLocation>
</comment>
<dbReference type="EMBL" id="FMYM01000003">
    <property type="protein sequence ID" value="SDB92413.1"/>
    <property type="molecule type" value="Genomic_DNA"/>
</dbReference>
<dbReference type="Proteomes" id="UP000242662">
    <property type="component" value="Unassembled WGS sequence"/>
</dbReference>
<protein>
    <recommendedName>
        <fullName evidence="7">UPF0056 membrane protein</fullName>
    </recommendedName>
</protein>
<comment type="similarity">
    <text evidence="2 7">Belongs to the UPF0056 (MarC) family.</text>
</comment>
<evidence type="ECO:0000256" key="2">
    <source>
        <dbReference type="ARBA" id="ARBA00009784"/>
    </source>
</evidence>
<feature type="transmembrane region" description="Helical" evidence="7">
    <location>
        <begin position="143"/>
        <end position="170"/>
    </location>
</feature>
<feature type="transmembrane region" description="Helical" evidence="7">
    <location>
        <begin position="72"/>
        <end position="90"/>
    </location>
</feature>
<evidence type="ECO:0000256" key="4">
    <source>
        <dbReference type="ARBA" id="ARBA00022692"/>
    </source>
</evidence>
<dbReference type="GO" id="GO:0005886">
    <property type="term" value="C:plasma membrane"/>
    <property type="evidence" value="ECO:0007669"/>
    <property type="project" value="UniProtKB-SubCell"/>
</dbReference>
<proteinExistence type="inferred from homology"/>
<evidence type="ECO:0000313" key="8">
    <source>
        <dbReference type="EMBL" id="SDB92413.1"/>
    </source>
</evidence>
<dbReference type="STRING" id="1464122.SAMN05421737_103225"/>
<dbReference type="PANTHER" id="PTHR33508:SF1">
    <property type="entry name" value="UPF0056 MEMBRANE PROTEIN YHCE"/>
    <property type="match status" value="1"/>
</dbReference>